<dbReference type="EMBL" id="CP051206">
    <property type="protein sequence ID" value="QJB45772.1"/>
    <property type="molecule type" value="Genomic_DNA"/>
</dbReference>
<evidence type="ECO:0000256" key="6">
    <source>
        <dbReference type="ARBA" id="ARBA00022842"/>
    </source>
</evidence>
<evidence type="ECO:0000313" key="9">
    <source>
        <dbReference type="EMBL" id="QJB45772.1"/>
    </source>
</evidence>
<dbReference type="Proteomes" id="UP000502433">
    <property type="component" value="Chromosome"/>
</dbReference>
<dbReference type="AlphaFoldDB" id="A0A6H2C1R5"/>
<dbReference type="RefSeq" id="WP_168696579.1">
    <property type="nucleotide sequence ID" value="NZ_CP051206.1"/>
</dbReference>
<dbReference type="GO" id="GO:0004518">
    <property type="term" value="F:nuclease activity"/>
    <property type="evidence" value="ECO:0007669"/>
    <property type="project" value="UniProtKB-KW"/>
</dbReference>
<evidence type="ECO:0000256" key="3">
    <source>
        <dbReference type="ARBA" id="ARBA00022722"/>
    </source>
</evidence>
<keyword evidence="5" id="KW-0378">Hydrolase</keyword>
<dbReference type="PANTHER" id="PTHR33653:SF1">
    <property type="entry name" value="RIBONUCLEASE VAPC2"/>
    <property type="match status" value="1"/>
</dbReference>
<accession>A0A6H2C1R5</accession>
<organism evidence="9 10">
    <name type="scientific">Dolichospermum flos-aquae CCAP 1403/13F</name>
    <dbReference type="NCBI Taxonomy" id="315271"/>
    <lineage>
        <taxon>Bacteria</taxon>
        <taxon>Bacillati</taxon>
        <taxon>Cyanobacteriota</taxon>
        <taxon>Cyanophyceae</taxon>
        <taxon>Nostocales</taxon>
        <taxon>Aphanizomenonaceae</taxon>
        <taxon>Dolichospermum</taxon>
    </lineage>
</organism>
<name>A0A6H2C1R5_DOLFA</name>
<protein>
    <submittedName>
        <fullName evidence="9">Type II toxin-antitoxin system VapC family toxin</fullName>
    </submittedName>
</protein>
<gene>
    <name evidence="9" type="ORF">HGD76_17980</name>
</gene>
<evidence type="ECO:0000256" key="5">
    <source>
        <dbReference type="ARBA" id="ARBA00022801"/>
    </source>
</evidence>
<sequence>MGYLLDTNMVTAILKENPKVTNQLESLNRQNEEVFISGITYYEIERGLLAVKAVKKLSDFEKFLKKYQILLLDDMAIFQKASEIYADLKQRGLPIQDADIFIADTAIIHNLIVVSHDSDLLRIKELQLEDWLQEELN</sequence>
<dbReference type="KEGG" id="dfs:HGD76_17980"/>
<evidence type="ECO:0000256" key="4">
    <source>
        <dbReference type="ARBA" id="ARBA00022723"/>
    </source>
</evidence>
<evidence type="ECO:0000256" key="7">
    <source>
        <dbReference type="ARBA" id="ARBA00038093"/>
    </source>
</evidence>
<dbReference type="CDD" id="cd18744">
    <property type="entry name" value="PIN_VapC4-5_FitB-like"/>
    <property type="match status" value="1"/>
</dbReference>
<dbReference type="InterPro" id="IPR050556">
    <property type="entry name" value="Type_II_TA_system_RNase"/>
</dbReference>
<reference evidence="9 10" key="2">
    <citation type="submission" date="2020-04" db="EMBL/GenBank/DDBJ databases">
        <authorList>
            <person name="Fomenkov A."/>
            <person name="Anton B.P."/>
            <person name="Roberts R.J."/>
        </authorList>
    </citation>
    <scope>NUCLEOTIDE SEQUENCE [LARGE SCALE GENOMIC DNA]</scope>
    <source>
        <strain evidence="9 10">CCAP 1403/13f</strain>
    </source>
</reference>
<keyword evidence="6" id="KW-0460">Magnesium</keyword>
<proteinExistence type="inferred from homology"/>
<evidence type="ECO:0000259" key="8">
    <source>
        <dbReference type="Pfam" id="PF01850"/>
    </source>
</evidence>
<keyword evidence="3" id="KW-0540">Nuclease</keyword>
<evidence type="ECO:0000256" key="1">
    <source>
        <dbReference type="ARBA" id="ARBA00001946"/>
    </source>
</evidence>
<dbReference type="SUPFAM" id="SSF88723">
    <property type="entry name" value="PIN domain-like"/>
    <property type="match status" value="1"/>
</dbReference>
<keyword evidence="4" id="KW-0479">Metal-binding</keyword>
<dbReference type="PANTHER" id="PTHR33653">
    <property type="entry name" value="RIBONUCLEASE VAPC2"/>
    <property type="match status" value="1"/>
</dbReference>
<dbReference type="GO" id="GO:0016787">
    <property type="term" value="F:hydrolase activity"/>
    <property type="evidence" value="ECO:0007669"/>
    <property type="project" value="UniProtKB-KW"/>
</dbReference>
<evidence type="ECO:0000256" key="2">
    <source>
        <dbReference type="ARBA" id="ARBA00022649"/>
    </source>
</evidence>
<dbReference type="Pfam" id="PF01850">
    <property type="entry name" value="PIN"/>
    <property type="match status" value="1"/>
</dbReference>
<evidence type="ECO:0000313" key="10">
    <source>
        <dbReference type="Proteomes" id="UP000502433"/>
    </source>
</evidence>
<dbReference type="InterPro" id="IPR002716">
    <property type="entry name" value="PIN_dom"/>
</dbReference>
<reference evidence="9 10" key="1">
    <citation type="submission" date="2020-04" db="EMBL/GenBank/DDBJ databases">
        <title>Genome-Wide Identification of 5-Methylcytosine Sites in Bacterial Genomes By High-Throughput Sequencing of MspJI Restriction Fragments.</title>
        <authorList>
            <person name="Wu V."/>
        </authorList>
    </citation>
    <scope>NUCLEOTIDE SEQUENCE [LARGE SCALE GENOMIC DNA]</scope>
    <source>
        <strain evidence="9 10">CCAP 1403/13f</strain>
    </source>
</reference>
<dbReference type="InterPro" id="IPR029060">
    <property type="entry name" value="PIN-like_dom_sf"/>
</dbReference>
<dbReference type="GO" id="GO:0046872">
    <property type="term" value="F:metal ion binding"/>
    <property type="evidence" value="ECO:0007669"/>
    <property type="project" value="UniProtKB-KW"/>
</dbReference>
<comment type="cofactor">
    <cofactor evidence="1">
        <name>Mg(2+)</name>
        <dbReference type="ChEBI" id="CHEBI:18420"/>
    </cofactor>
</comment>
<feature type="domain" description="PIN" evidence="8">
    <location>
        <begin position="3"/>
        <end position="125"/>
    </location>
</feature>
<keyword evidence="2" id="KW-1277">Toxin-antitoxin system</keyword>
<comment type="similarity">
    <text evidence="7">Belongs to the PINc/VapC protein family.</text>
</comment>
<dbReference type="Gene3D" id="3.40.50.1010">
    <property type="entry name" value="5'-nuclease"/>
    <property type="match status" value="1"/>
</dbReference>